<accession>A0A063CB81</accession>
<dbReference type="RefSeq" id="XP_043000411.1">
    <property type="nucleotide sequence ID" value="XM_043144476.1"/>
</dbReference>
<feature type="compositionally biased region" description="Low complexity" evidence="1">
    <location>
        <begin position="220"/>
        <end position="229"/>
    </location>
</feature>
<dbReference type="Proteomes" id="UP000054053">
    <property type="component" value="Unassembled WGS sequence"/>
</dbReference>
<organism evidence="2 5">
    <name type="scientific">Ustilaginoidea virens</name>
    <name type="common">Rice false smut fungus</name>
    <name type="synonym">Villosiclava virens</name>
    <dbReference type="NCBI Taxonomy" id="1159556"/>
    <lineage>
        <taxon>Eukaryota</taxon>
        <taxon>Fungi</taxon>
        <taxon>Dikarya</taxon>
        <taxon>Ascomycota</taxon>
        <taxon>Pezizomycotina</taxon>
        <taxon>Sordariomycetes</taxon>
        <taxon>Hypocreomycetidae</taxon>
        <taxon>Hypocreales</taxon>
        <taxon>Clavicipitaceae</taxon>
        <taxon>Ustilaginoidea</taxon>
    </lineage>
</organism>
<feature type="region of interest" description="Disordered" evidence="1">
    <location>
        <begin position="213"/>
        <end position="356"/>
    </location>
</feature>
<dbReference type="HOGENOM" id="CLU_028829_0_0_1"/>
<feature type="compositionally biased region" description="Low complexity" evidence="1">
    <location>
        <begin position="440"/>
        <end position="466"/>
    </location>
</feature>
<reference evidence="5" key="2">
    <citation type="journal article" date="2016" name="Genome Announc.">
        <title>Genome sequence of Ustilaginoidea virens IPU010, a rice pathogenic fungus causing false smut.</title>
        <authorList>
            <person name="Kumagai T."/>
            <person name="Ishii T."/>
            <person name="Terai G."/>
            <person name="Umemura M."/>
            <person name="Machida M."/>
            <person name="Asai K."/>
        </authorList>
    </citation>
    <scope>NUCLEOTIDE SEQUENCE [LARGE SCALE GENOMIC DNA]</scope>
    <source>
        <strain evidence="5">IPU010</strain>
    </source>
</reference>
<feature type="compositionally biased region" description="Low complexity" evidence="1">
    <location>
        <begin position="290"/>
        <end position="305"/>
    </location>
</feature>
<sequence>MAFFEDPRLRRRWNQIAHDAETVTENAAAGVFNLQQNYINPCLSSIAHSIEQCTAVCLGDPEERLRRRRERQRARDHAEFDFDFYDDWYQEEQGGGGGILGSWGGEDWDRLLAGAGGARKHGGETTEQPRRKRGMSYGTRGTRRKASTADDPTIIPSTQPLGFLSKLPWKMGGTLRYKPSAADLQDHPVKHDAGEAAPLLAPDDASAHGQVLRMPPRQRSGTTASAGTSDSYRSRGDLFPSDGEGEEDAIPLADDVTYDMIKKDDRSSGKTKRSSSSGKGKRPAGGFSGSRTVSRSTLASTTTSADSPDRERPHYPLAPAPGAAETPSVDDLRAEEERLQREQDGELARRKEAAQQLACERGLVAARPQVQAHEISHLESDVLVEADEPPPRHPAANGREEKGAQQPPGRVPGRSDQDAFMRFAAAEPTAPEAVGRNGDQKAAATRKATATPTTPAFQAARLPRFG</sequence>
<dbReference type="EMBL" id="BBTG02000004">
    <property type="protein sequence ID" value="GAO16492.1"/>
    <property type="molecule type" value="Genomic_DNA"/>
</dbReference>
<reference evidence="2" key="1">
    <citation type="journal article" date="2016" name="Genome Announc.">
        <title>Genome Sequence of Ustilaginoidea virens IPU010, a Rice Pathogenic Fungus Causing False Smut.</title>
        <authorList>
            <person name="Kumagai T."/>
            <person name="Ishii T."/>
            <person name="Terai G."/>
            <person name="Umemura M."/>
            <person name="Machida M."/>
            <person name="Asai K."/>
        </authorList>
    </citation>
    <scope>NUCLEOTIDE SEQUENCE [LARGE SCALE GENOMIC DNA]</scope>
    <source>
        <strain evidence="2">IPU010</strain>
    </source>
</reference>
<name>A0A063CB81_USTVR</name>
<dbReference type="AlphaFoldDB" id="A0A063CB81"/>
<dbReference type="KEGG" id="uvi:66067756"/>
<dbReference type="EMBL" id="CP072757">
    <property type="protein sequence ID" value="QUC22738.1"/>
    <property type="molecule type" value="Genomic_DNA"/>
</dbReference>
<feature type="compositionally biased region" description="Basic and acidic residues" evidence="1">
    <location>
        <begin position="330"/>
        <end position="353"/>
    </location>
</feature>
<proteinExistence type="predicted"/>
<evidence type="ECO:0000313" key="2">
    <source>
        <dbReference type="EMBL" id="GAO16492.1"/>
    </source>
</evidence>
<feature type="region of interest" description="Disordered" evidence="1">
    <location>
        <begin position="376"/>
        <end position="466"/>
    </location>
</feature>
<dbReference type="GeneID" id="66067756"/>
<protein>
    <submittedName>
        <fullName evidence="2">Uncharacterized protein</fullName>
    </submittedName>
</protein>
<gene>
    <name evidence="3" type="ORF">UV8b_06979</name>
    <name evidence="2" type="ORF">UVI_02011000</name>
</gene>
<feature type="region of interest" description="Disordered" evidence="1">
    <location>
        <begin position="115"/>
        <end position="157"/>
    </location>
</feature>
<evidence type="ECO:0000313" key="3">
    <source>
        <dbReference type="EMBL" id="QUC22738.1"/>
    </source>
</evidence>
<evidence type="ECO:0000256" key="1">
    <source>
        <dbReference type="SAM" id="MobiDB-lite"/>
    </source>
</evidence>
<reference evidence="3" key="3">
    <citation type="submission" date="2020-03" db="EMBL/GenBank/DDBJ databases">
        <title>A mixture of massive structural variations and highly conserved coding sequences in Ustilaginoidea virens genome.</title>
        <authorList>
            <person name="Zhang K."/>
            <person name="Zhao Z."/>
            <person name="Zhang Z."/>
            <person name="Li Y."/>
            <person name="Hsiang T."/>
            <person name="Sun W."/>
        </authorList>
    </citation>
    <scope>NUCLEOTIDE SEQUENCE</scope>
    <source>
        <strain evidence="3">UV-8b</strain>
    </source>
</reference>
<keyword evidence="4" id="KW-1185">Reference proteome</keyword>
<dbReference type="Proteomes" id="UP000027002">
    <property type="component" value="Chromosome 5"/>
</dbReference>
<evidence type="ECO:0000313" key="5">
    <source>
        <dbReference type="Proteomes" id="UP000054053"/>
    </source>
</evidence>
<dbReference type="OrthoDB" id="5421971at2759"/>
<evidence type="ECO:0000313" key="4">
    <source>
        <dbReference type="Proteomes" id="UP000027002"/>
    </source>
</evidence>